<evidence type="ECO:0000256" key="1">
    <source>
        <dbReference type="ARBA" id="ARBA00004141"/>
    </source>
</evidence>
<dbReference type="InterPro" id="IPR004837">
    <property type="entry name" value="NaCa_Exmemb"/>
</dbReference>
<feature type="transmembrane region" description="Helical" evidence="5">
    <location>
        <begin position="12"/>
        <end position="31"/>
    </location>
</feature>
<dbReference type="OrthoDB" id="9794225at2"/>
<keyword evidence="4 5" id="KW-0472">Membrane</keyword>
<keyword evidence="2 5" id="KW-0812">Transmembrane</keyword>
<evidence type="ECO:0000256" key="5">
    <source>
        <dbReference type="SAM" id="Phobius"/>
    </source>
</evidence>
<dbReference type="InterPro" id="IPR044880">
    <property type="entry name" value="NCX_ion-bd_dom_sf"/>
</dbReference>
<evidence type="ECO:0000313" key="8">
    <source>
        <dbReference type="Proteomes" id="UP000001505"/>
    </source>
</evidence>
<gene>
    <name evidence="7" type="ordered locus">wcw_1727</name>
</gene>
<dbReference type="Pfam" id="PF01699">
    <property type="entry name" value="Na_Ca_ex"/>
    <property type="match status" value="1"/>
</dbReference>
<feature type="transmembrane region" description="Helical" evidence="5">
    <location>
        <begin position="37"/>
        <end position="56"/>
    </location>
</feature>
<dbReference type="GO" id="GO:0055085">
    <property type="term" value="P:transmembrane transport"/>
    <property type="evidence" value="ECO:0007669"/>
    <property type="project" value="InterPro"/>
</dbReference>
<name>D6YSM3_WADCW</name>
<dbReference type="HOGENOM" id="CLU_007948_8_1_0"/>
<protein>
    <recommendedName>
        <fullName evidence="6">Sodium/calcium exchanger membrane region domain-containing protein</fullName>
    </recommendedName>
</protein>
<accession>D6YSM3</accession>
<evidence type="ECO:0000256" key="3">
    <source>
        <dbReference type="ARBA" id="ARBA00022989"/>
    </source>
</evidence>
<dbReference type="EMBL" id="CP001928">
    <property type="protein sequence ID" value="ADI39068.1"/>
    <property type="molecule type" value="Genomic_DNA"/>
</dbReference>
<sequence>MRRQEDIAVGNVVGSNIFNILGIIGASSIAAPIHIENINWIDFSYMTALFIGLWVIIQKGSCITRREGSLLFSSYIVYLCYLLYF</sequence>
<dbReference type="Proteomes" id="UP000001505">
    <property type="component" value="Chromosome"/>
</dbReference>
<comment type="subcellular location">
    <subcellularLocation>
        <location evidence="1">Membrane</location>
        <topology evidence="1">Multi-pass membrane protein</topology>
    </subcellularLocation>
</comment>
<evidence type="ECO:0000313" key="7">
    <source>
        <dbReference type="EMBL" id="ADI39068.1"/>
    </source>
</evidence>
<dbReference type="GO" id="GO:0016020">
    <property type="term" value="C:membrane"/>
    <property type="evidence" value="ECO:0007669"/>
    <property type="project" value="UniProtKB-SubCell"/>
</dbReference>
<evidence type="ECO:0000256" key="4">
    <source>
        <dbReference type="ARBA" id="ARBA00023136"/>
    </source>
</evidence>
<feature type="domain" description="Sodium/calcium exchanger membrane region" evidence="6">
    <location>
        <begin position="3"/>
        <end position="83"/>
    </location>
</feature>
<dbReference type="AlphaFoldDB" id="D6YSM3"/>
<dbReference type="KEGG" id="wch:wcw_1727"/>
<evidence type="ECO:0000259" key="6">
    <source>
        <dbReference type="Pfam" id="PF01699"/>
    </source>
</evidence>
<dbReference type="Gene3D" id="1.20.1420.30">
    <property type="entry name" value="NCX, central ion-binding region"/>
    <property type="match status" value="1"/>
</dbReference>
<dbReference type="RefSeq" id="WP_013182772.1">
    <property type="nucleotide sequence ID" value="NC_014225.1"/>
</dbReference>
<keyword evidence="8" id="KW-1185">Reference proteome</keyword>
<evidence type="ECO:0000256" key="2">
    <source>
        <dbReference type="ARBA" id="ARBA00022692"/>
    </source>
</evidence>
<keyword evidence="3 5" id="KW-1133">Transmembrane helix</keyword>
<proteinExistence type="predicted"/>
<reference evidence="7 8" key="1">
    <citation type="journal article" date="2010" name="PLoS ONE">
        <title>The Waddlia genome: a window into chlamydial biology.</title>
        <authorList>
            <person name="Bertelli C."/>
            <person name="Collyn F."/>
            <person name="Croxatto A."/>
            <person name="Ruckert C."/>
            <person name="Polkinghorne A."/>
            <person name="Kebbi-Beghdadi C."/>
            <person name="Goesmann A."/>
            <person name="Vaughan L."/>
            <person name="Greub G."/>
        </authorList>
    </citation>
    <scope>NUCLEOTIDE SEQUENCE [LARGE SCALE GENOMIC DNA]</scope>
    <source>
        <strain evidence="8">ATCC VR-1470 / WSU 86-1044</strain>
    </source>
</reference>
<dbReference type="eggNOG" id="COG0530">
    <property type="taxonomic scope" value="Bacteria"/>
</dbReference>
<dbReference type="STRING" id="716544.wcw_1727"/>
<organism evidence="7 8">
    <name type="scientific">Waddlia chondrophila (strain ATCC VR-1470 / WSU 86-1044)</name>
    <dbReference type="NCBI Taxonomy" id="716544"/>
    <lineage>
        <taxon>Bacteria</taxon>
        <taxon>Pseudomonadati</taxon>
        <taxon>Chlamydiota</taxon>
        <taxon>Chlamydiia</taxon>
        <taxon>Parachlamydiales</taxon>
        <taxon>Waddliaceae</taxon>
        <taxon>Waddlia</taxon>
    </lineage>
</organism>